<dbReference type="RefSeq" id="WP_069657523.1">
    <property type="nucleotide sequence ID" value="NZ_MIJF01000072.1"/>
</dbReference>
<sequence>MRLVFSLEGTTYVPLRYISELLQKKVKWDGQTSSINILDLNLGEKIDNNNQISNEEAKNKQIDTNVSTSNILEIKDLSGTTIFDKASFSRNQFRDVYFIGGAPHFDLLSEYLSVGDGSNAENFRRLDSTKREKIMSDGIVFFHVLNYHEFTKKDNFYLPMEVDQINSLLKDKKAFVVVKKVDGVIQILFAAQDNVSLKKIVSNSFTGKTADLRDIKPRDKVDSYYELMNNLSEPPADLSIIVDLRQPKENGTAIVYINVKKGSVSSLNFNSLDFKERPENIIAYYDYQTGELEEEVYLTHQELQAVPLNNGFKVYEVRPYFLPTASPQSIIKENYALIRISALLPYLESSKPIAVKFLIPDHWKTNVPYSEGSVKSSMKN</sequence>
<keyword evidence="3" id="KW-1185">Reference proteome</keyword>
<feature type="domain" description="Copper amine oxidase-like N-terminal" evidence="1">
    <location>
        <begin position="8"/>
        <end position="37"/>
    </location>
</feature>
<accession>A0A1D2YSC6</accession>
<dbReference type="EMBL" id="MIJF01000072">
    <property type="protein sequence ID" value="OEF97209.1"/>
    <property type="molecule type" value="Genomic_DNA"/>
</dbReference>
<organism evidence="2 3">
    <name type="scientific">Vulcanibacillus modesticaldus</name>
    <dbReference type="NCBI Taxonomy" id="337097"/>
    <lineage>
        <taxon>Bacteria</taxon>
        <taxon>Bacillati</taxon>
        <taxon>Bacillota</taxon>
        <taxon>Bacilli</taxon>
        <taxon>Bacillales</taxon>
        <taxon>Bacillaceae</taxon>
        <taxon>Vulcanibacillus</taxon>
    </lineage>
</organism>
<evidence type="ECO:0000313" key="3">
    <source>
        <dbReference type="Proteomes" id="UP000243739"/>
    </source>
</evidence>
<evidence type="ECO:0000259" key="1">
    <source>
        <dbReference type="Pfam" id="PF07833"/>
    </source>
</evidence>
<dbReference type="Pfam" id="PF07833">
    <property type="entry name" value="Cu_amine_oxidN1"/>
    <property type="match status" value="1"/>
</dbReference>
<dbReference type="AlphaFoldDB" id="A0A1D2YSC6"/>
<reference evidence="2 3" key="1">
    <citation type="submission" date="2016-09" db="EMBL/GenBank/DDBJ databases">
        <title>Draft genome sequence for the type strain of Vulcanibacillus modesticaldus BR, a strictly anaerobic, moderately thermophilic, and nitrate-reducing bacterium from deep sea-hydrothermal vents of the Mid-Atlantic Ridge.</title>
        <authorList>
            <person name="Abin C.A."/>
            <person name="Hollibaugh J.T."/>
        </authorList>
    </citation>
    <scope>NUCLEOTIDE SEQUENCE [LARGE SCALE GENOMIC DNA]</scope>
    <source>
        <strain evidence="2 3">BR</strain>
    </source>
</reference>
<gene>
    <name evidence="2" type="ORF">BHF71_11210</name>
</gene>
<evidence type="ECO:0000313" key="2">
    <source>
        <dbReference type="EMBL" id="OEF97209.1"/>
    </source>
</evidence>
<dbReference type="OrthoDB" id="366502at2"/>
<dbReference type="Proteomes" id="UP000243739">
    <property type="component" value="Unassembled WGS sequence"/>
</dbReference>
<dbReference type="InterPro" id="IPR012854">
    <property type="entry name" value="Cu_amine_oxidase-like_N"/>
</dbReference>
<name>A0A1D2YSC6_9BACI</name>
<comment type="caution">
    <text evidence="2">The sequence shown here is derived from an EMBL/GenBank/DDBJ whole genome shotgun (WGS) entry which is preliminary data.</text>
</comment>
<proteinExistence type="predicted"/>
<protein>
    <recommendedName>
        <fullName evidence="1">Copper amine oxidase-like N-terminal domain-containing protein</fullName>
    </recommendedName>
</protein>